<gene>
    <name evidence="2" type="ORF">ON006_30945</name>
</gene>
<dbReference type="EMBL" id="CP112998">
    <property type="protein sequence ID" value="WAC12133.1"/>
    <property type="molecule type" value="Genomic_DNA"/>
</dbReference>
<proteinExistence type="inferred from homology"/>
<dbReference type="Proteomes" id="UP001164653">
    <property type="component" value="Chromosome"/>
</dbReference>
<dbReference type="AlphaFoldDB" id="A0A9E8NB86"/>
<dbReference type="KEGG" id="dpf:ON006_30945"/>
<protein>
    <submittedName>
        <fullName evidence="2">DUF3109 family protein</fullName>
    </submittedName>
</protein>
<dbReference type="Pfam" id="PF11307">
    <property type="entry name" value="DUF3109"/>
    <property type="match status" value="1"/>
</dbReference>
<comment type="similarity">
    <text evidence="1">Belongs to the Rv0495c family.</text>
</comment>
<sequence length="200" mass="22766">MILIDNTCISDDIEDQQFVCNLDKCKGACCVEGDSGAPLDEDELAILDEIYPHVAPYLTEAGKAVIAKEGTYTKDWDGDYVTPVINGRECAYATYDKKGILKCGIEDAYNDGKISYKKPISCHLYPIRVTKYEQYHALNYDRWEICSPACSFGKELKVPVYKFLKEPLIRAYGEGWYEQLTQEIDERQEARSREANEEGE</sequence>
<accession>A0A9E8NB86</accession>
<evidence type="ECO:0000313" key="3">
    <source>
        <dbReference type="Proteomes" id="UP001164653"/>
    </source>
</evidence>
<dbReference type="RefSeq" id="WP_244822001.1">
    <property type="nucleotide sequence ID" value="NZ_CP112998.1"/>
</dbReference>
<dbReference type="InterPro" id="IPR021458">
    <property type="entry name" value="Rv0495c"/>
</dbReference>
<evidence type="ECO:0000256" key="1">
    <source>
        <dbReference type="ARBA" id="ARBA00093770"/>
    </source>
</evidence>
<keyword evidence="3" id="KW-1185">Reference proteome</keyword>
<organism evidence="2 3">
    <name type="scientific">Dyadobacter pollutisoli</name>
    <dbReference type="NCBI Taxonomy" id="2910158"/>
    <lineage>
        <taxon>Bacteria</taxon>
        <taxon>Pseudomonadati</taxon>
        <taxon>Bacteroidota</taxon>
        <taxon>Cytophagia</taxon>
        <taxon>Cytophagales</taxon>
        <taxon>Spirosomataceae</taxon>
        <taxon>Dyadobacter</taxon>
    </lineage>
</organism>
<evidence type="ECO:0000313" key="2">
    <source>
        <dbReference type="EMBL" id="WAC12133.1"/>
    </source>
</evidence>
<name>A0A9E8NB86_9BACT</name>
<reference evidence="2" key="1">
    <citation type="submission" date="2022-11" db="EMBL/GenBank/DDBJ databases">
        <title>Dyadobacter pollutisoli sp. nov., isolated from plastic dumped soil.</title>
        <authorList>
            <person name="Kim J.M."/>
            <person name="Kim K.R."/>
            <person name="Lee J.K."/>
            <person name="Hao L."/>
            <person name="Jeon C.O."/>
        </authorList>
    </citation>
    <scope>NUCLEOTIDE SEQUENCE</scope>
    <source>
        <strain evidence="2">U1</strain>
    </source>
</reference>